<dbReference type="Gene3D" id="3.40.630.10">
    <property type="entry name" value="Zn peptidases"/>
    <property type="match status" value="1"/>
</dbReference>
<keyword evidence="2" id="KW-0175">Coiled coil</keyword>
<feature type="binding site" evidence="1">
    <location>
        <position position="96"/>
    </location>
    <ligand>
        <name>Mn(2+)</name>
        <dbReference type="ChEBI" id="CHEBI:29035"/>
        <label>2</label>
    </ligand>
</feature>
<protein>
    <submittedName>
        <fullName evidence="4">Amidohydrolase</fullName>
    </submittedName>
</protein>
<dbReference type="GO" id="GO:0016787">
    <property type="term" value="F:hydrolase activity"/>
    <property type="evidence" value="ECO:0007669"/>
    <property type="project" value="UniProtKB-KW"/>
</dbReference>
<comment type="caution">
    <text evidence="4">The sequence shown here is derived from an EMBL/GenBank/DDBJ whole genome shotgun (WGS) entry which is preliminary data.</text>
</comment>
<dbReference type="PANTHER" id="PTHR11014">
    <property type="entry name" value="PEPTIDASE M20 FAMILY MEMBER"/>
    <property type="match status" value="1"/>
</dbReference>
<dbReference type="Pfam" id="PF01546">
    <property type="entry name" value="Peptidase_M20"/>
    <property type="match status" value="1"/>
</dbReference>
<dbReference type="EMBL" id="QWEI01000005">
    <property type="protein sequence ID" value="RHW36192.1"/>
    <property type="molecule type" value="Genomic_DNA"/>
</dbReference>
<dbReference type="InterPro" id="IPR011650">
    <property type="entry name" value="Peptidase_M20_dimer"/>
</dbReference>
<name>A0A396S6A0_9BACL</name>
<evidence type="ECO:0000259" key="3">
    <source>
        <dbReference type="Pfam" id="PF07687"/>
    </source>
</evidence>
<feature type="domain" description="Peptidase M20 dimerisation" evidence="3">
    <location>
        <begin position="170"/>
        <end position="274"/>
    </location>
</feature>
<evidence type="ECO:0000256" key="1">
    <source>
        <dbReference type="PIRSR" id="PIRSR005962-1"/>
    </source>
</evidence>
<sequence length="373" mass="41995">MEQANLKLVTQLRHELHAQPELSYEETWTKHHLIHFLKTHTKNIEIMDQGKYFYAVYRAGENRKNIAFRADIDALPIPETIDLPYASQNPGVAHKCGHDGHSASLAGFALEVDQKGAQHNIFFLFQHAEETAQGAIEAVEMISKEKIDEIYGYHNMPGLPLKSVNVIDGTAHFASKGMSIEMEGYPAHASEPENGINPAYAIAKIIEAIPQYTAKEKNEGLVLCTIIQIDVGSENYGISAHEGKLRMTIRAEKEVELERLQKNIESLAARLAEEQGMKVTFTYHDIFPETANHKECSDIVRQVCREKELSLLELPKPYRASEDFGHYLKLAKGSFFFVGMGEDAPTLHTLHYDFRDEIIETVVEVYKGISGTL</sequence>
<dbReference type="OrthoDB" id="9776731at2"/>
<keyword evidence="5" id="KW-1185">Reference proteome</keyword>
<gene>
    <name evidence="4" type="ORF">D1B33_11165</name>
</gene>
<dbReference type="SUPFAM" id="SSF53187">
    <property type="entry name" value="Zn-dependent exopeptidases"/>
    <property type="match status" value="1"/>
</dbReference>
<organism evidence="4 5">
    <name type="scientific">Ureibacillus yapensis</name>
    <dbReference type="NCBI Taxonomy" id="2304605"/>
    <lineage>
        <taxon>Bacteria</taxon>
        <taxon>Bacillati</taxon>
        <taxon>Bacillota</taxon>
        <taxon>Bacilli</taxon>
        <taxon>Bacillales</taxon>
        <taxon>Caryophanaceae</taxon>
        <taxon>Ureibacillus</taxon>
    </lineage>
</organism>
<dbReference type="SUPFAM" id="SSF55031">
    <property type="entry name" value="Bacterial exopeptidase dimerisation domain"/>
    <property type="match status" value="1"/>
</dbReference>
<comment type="cofactor">
    <cofactor evidence="1">
        <name>Mn(2+)</name>
        <dbReference type="ChEBI" id="CHEBI:29035"/>
    </cofactor>
    <text evidence="1">The Mn(2+) ion enhances activity.</text>
</comment>
<dbReference type="InterPro" id="IPR017439">
    <property type="entry name" value="Amidohydrolase"/>
</dbReference>
<dbReference type="Proteomes" id="UP000265692">
    <property type="component" value="Unassembled WGS sequence"/>
</dbReference>
<reference evidence="4 5" key="1">
    <citation type="submission" date="2018-08" db="EMBL/GenBank/DDBJ databases">
        <title>Lysinibacillus sp. YLB-03 draft genome sequence.</title>
        <authorList>
            <person name="Yu L."/>
        </authorList>
    </citation>
    <scope>NUCLEOTIDE SEQUENCE [LARGE SCALE GENOMIC DNA]</scope>
    <source>
        <strain evidence="4 5">YLB-03</strain>
    </source>
</reference>
<evidence type="ECO:0000256" key="2">
    <source>
        <dbReference type="SAM" id="Coils"/>
    </source>
</evidence>
<feature type="binding site" evidence="1">
    <location>
        <position position="98"/>
    </location>
    <ligand>
        <name>Mn(2+)</name>
        <dbReference type="ChEBI" id="CHEBI:29035"/>
        <label>2</label>
    </ligand>
</feature>
<accession>A0A396S6A0</accession>
<keyword evidence="1" id="KW-0479">Metal-binding</keyword>
<evidence type="ECO:0000313" key="5">
    <source>
        <dbReference type="Proteomes" id="UP000265692"/>
    </source>
</evidence>
<dbReference type="PIRSF" id="PIRSF005962">
    <property type="entry name" value="Pept_M20D_amidohydro"/>
    <property type="match status" value="1"/>
</dbReference>
<evidence type="ECO:0000313" key="4">
    <source>
        <dbReference type="EMBL" id="RHW36192.1"/>
    </source>
</evidence>
<feature type="binding site" evidence="1">
    <location>
        <position position="154"/>
    </location>
    <ligand>
        <name>Mn(2+)</name>
        <dbReference type="ChEBI" id="CHEBI:29035"/>
        <label>2</label>
    </ligand>
</feature>
<dbReference type="GO" id="GO:0046872">
    <property type="term" value="F:metal ion binding"/>
    <property type="evidence" value="ECO:0007669"/>
    <property type="project" value="UniProtKB-KW"/>
</dbReference>
<feature type="coiled-coil region" evidence="2">
    <location>
        <begin position="250"/>
        <end position="277"/>
    </location>
</feature>
<feature type="binding site" evidence="1">
    <location>
        <position position="348"/>
    </location>
    <ligand>
        <name>Mn(2+)</name>
        <dbReference type="ChEBI" id="CHEBI:29035"/>
        <label>2</label>
    </ligand>
</feature>
<feature type="binding site" evidence="1">
    <location>
        <position position="130"/>
    </location>
    <ligand>
        <name>Mn(2+)</name>
        <dbReference type="ChEBI" id="CHEBI:29035"/>
        <label>2</label>
    </ligand>
</feature>
<dbReference type="NCBIfam" id="TIGR01891">
    <property type="entry name" value="amidohydrolases"/>
    <property type="match status" value="1"/>
</dbReference>
<keyword evidence="4" id="KW-0378">Hydrolase</keyword>
<proteinExistence type="predicted"/>
<dbReference type="Pfam" id="PF07687">
    <property type="entry name" value="M20_dimer"/>
    <property type="match status" value="1"/>
</dbReference>
<dbReference type="AlphaFoldDB" id="A0A396S6A0"/>
<keyword evidence="1" id="KW-0464">Manganese</keyword>
<dbReference type="PANTHER" id="PTHR11014:SF169">
    <property type="entry name" value="CLAN MH, FAMILY M20, PEPTIDASE T-LIKE METALLOPEPTIDASE"/>
    <property type="match status" value="1"/>
</dbReference>
<dbReference type="InterPro" id="IPR002933">
    <property type="entry name" value="Peptidase_M20"/>
</dbReference>
<dbReference type="RefSeq" id="WP_118876483.1">
    <property type="nucleotide sequence ID" value="NZ_QWEI01000005.1"/>
</dbReference>
<dbReference type="InterPro" id="IPR036264">
    <property type="entry name" value="Bact_exopeptidase_dim_dom"/>
</dbReference>
<dbReference type="Gene3D" id="3.30.70.360">
    <property type="match status" value="1"/>
</dbReference>